<feature type="compositionally biased region" description="Polar residues" evidence="1">
    <location>
        <begin position="156"/>
        <end position="168"/>
    </location>
</feature>
<evidence type="ECO:0000313" key="2">
    <source>
        <dbReference type="EMBL" id="KAF6360279.1"/>
    </source>
</evidence>
<gene>
    <name evidence="2" type="ORF">mMyoMyo1_012667</name>
</gene>
<feature type="region of interest" description="Disordered" evidence="1">
    <location>
        <begin position="142"/>
        <end position="266"/>
    </location>
</feature>
<evidence type="ECO:0000256" key="1">
    <source>
        <dbReference type="SAM" id="MobiDB-lite"/>
    </source>
</evidence>
<feature type="region of interest" description="Disordered" evidence="1">
    <location>
        <begin position="288"/>
        <end position="327"/>
    </location>
</feature>
<feature type="compositionally biased region" description="Pro residues" evidence="1">
    <location>
        <begin position="230"/>
        <end position="239"/>
    </location>
</feature>
<dbReference type="Proteomes" id="UP000527355">
    <property type="component" value="Unassembled WGS sequence"/>
</dbReference>
<feature type="region of interest" description="Disordered" evidence="1">
    <location>
        <begin position="92"/>
        <end position="119"/>
    </location>
</feature>
<feature type="compositionally biased region" description="Polar residues" evidence="1">
    <location>
        <begin position="178"/>
        <end position="191"/>
    </location>
</feature>
<evidence type="ECO:0000313" key="3">
    <source>
        <dbReference type="Proteomes" id="UP000527355"/>
    </source>
</evidence>
<dbReference type="EMBL" id="JABWUV010000004">
    <property type="protein sequence ID" value="KAF6360279.1"/>
    <property type="molecule type" value="Genomic_DNA"/>
</dbReference>
<protein>
    <submittedName>
        <fullName evidence="2">Uncharacterized protein</fullName>
    </submittedName>
</protein>
<dbReference type="VEuPathDB" id="HostDB:LOC118654529"/>
<sequence>MAEGSSPMESECCNVEDMEDGLEEVREYEMFDGNEYEEFGAFGGYGTFTSFDIHLLRAFGSLGTSLRVLANEPWELDHPMLARTLVDAFRADPEPAPNEEDDQSGNAGRGDSNRAARTAARAAARAAAAAARALYNQVVTSRPMATDQASREDTQPMASSPHSSQMPGNSEMAASGAPATSSQPQPASQARASEVDATQPKKAFLGQNDGFDFTQPAGVSGIAFPRPKRPAPAPEPTPEGPSAQAASAGEGAATRPKTAKSGKALAKTRWVEPQNVVAAAAAKAKMATSAPEPEGAAATAQNNRDEPWARMGGKRTKKSKHLDDEYESSEEEHARAQMRARMNIGDEALIGRWSWDDVQVELLTWDEDGDFGDAWARIPFAFWARYHQYILNSNRANRRTTWRAGVSSGNIGAANASLIDGPSTSSTIRSRNAARTTANFFSWIQQR</sequence>
<name>A0A7J7YED0_MYOMY</name>
<dbReference type="AlphaFoldDB" id="A0A7J7YED0"/>
<feature type="compositionally biased region" description="Low complexity" evidence="1">
    <location>
        <begin position="240"/>
        <end position="253"/>
    </location>
</feature>
<comment type="caution">
    <text evidence="2">The sequence shown here is derived from an EMBL/GenBank/DDBJ whole genome shotgun (WGS) entry which is preliminary data.</text>
</comment>
<organism evidence="2 3">
    <name type="scientific">Myotis myotis</name>
    <name type="common">Greater mouse-eared bat</name>
    <name type="synonym">Vespertilio myotis</name>
    <dbReference type="NCBI Taxonomy" id="51298"/>
    <lineage>
        <taxon>Eukaryota</taxon>
        <taxon>Metazoa</taxon>
        <taxon>Chordata</taxon>
        <taxon>Craniata</taxon>
        <taxon>Vertebrata</taxon>
        <taxon>Euteleostomi</taxon>
        <taxon>Mammalia</taxon>
        <taxon>Eutheria</taxon>
        <taxon>Laurasiatheria</taxon>
        <taxon>Chiroptera</taxon>
        <taxon>Yangochiroptera</taxon>
        <taxon>Vespertilionidae</taxon>
        <taxon>Myotis</taxon>
    </lineage>
</organism>
<reference evidence="2 3" key="1">
    <citation type="journal article" date="2020" name="Nature">
        <title>Six reference-quality genomes reveal evolution of bat adaptations.</title>
        <authorList>
            <person name="Jebb D."/>
            <person name="Huang Z."/>
            <person name="Pippel M."/>
            <person name="Hughes G.M."/>
            <person name="Lavrichenko K."/>
            <person name="Devanna P."/>
            <person name="Winkler S."/>
            <person name="Jermiin L.S."/>
            <person name="Skirmuntt E.C."/>
            <person name="Katzourakis A."/>
            <person name="Burkitt-Gray L."/>
            <person name="Ray D.A."/>
            <person name="Sullivan K.A.M."/>
            <person name="Roscito J.G."/>
            <person name="Kirilenko B.M."/>
            <person name="Davalos L.M."/>
            <person name="Corthals A.P."/>
            <person name="Power M.L."/>
            <person name="Jones G."/>
            <person name="Ransome R.D."/>
            <person name="Dechmann D.K.N."/>
            <person name="Locatelli A.G."/>
            <person name="Puechmaille S.J."/>
            <person name="Fedrigo O."/>
            <person name="Jarvis E.D."/>
            <person name="Hiller M."/>
            <person name="Vernes S.C."/>
            <person name="Myers E.W."/>
            <person name="Teeling E.C."/>
        </authorList>
    </citation>
    <scope>NUCLEOTIDE SEQUENCE [LARGE SCALE GENOMIC DNA]</scope>
    <source>
        <strain evidence="2">MMyoMyo1</strain>
        <tissue evidence="2">Flight muscle</tissue>
    </source>
</reference>
<accession>A0A7J7YED0</accession>
<keyword evidence="3" id="KW-1185">Reference proteome</keyword>
<proteinExistence type="predicted"/>